<organism evidence="3">
    <name type="scientific">Penicillium chrysogenum</name>
    <name type="common">Penicillium notatum</name>
    <dbReference type="NCBI Taxonomy" id="5076"/>
    <lineage>
        <taxon>Eukaryota</taxon>
        <taxon>Fungi</taxon>
        <taxon>Dikarya</taxon>
        <taxon>Ascomycota</taxon>
        <taxon>Pezizomycotina</taxon>
        <taxon>Eurotiomycetes</taxon>
        <taxon>Eurotiomycetidae</taxon>
        <taxon>Eurotiales</taxon>
        <taxon>Aspergillaceae</taxon>
        <taxon>Penicillium</taxon>
        <taxon>Penicillium chrysogenum species complex</taxon>
    </lineage>
</organism>
<evidence type="ECO:0000256" key="1">
    <source>
        <dbReference type="SAM" id="SignalP"/>
    </source>
</evidence>
<protein>
    <submittedName>
        <fullName evidence="3">Clock-controlled protein</fullName>
    </submittedName>
</protein>
<evidence type="ECO:0000313" key="3">
    <source>
        <dbReference type="EMBL" id="KZN92739.1"/>
    </source>
</evidence>
<feature type="signal peptide" evidence="1">
    <location>
        <begin position="1"/>
        <end position="17"/>
    </location>
</feature>
<dbReference type="AlphaFoldDB" id="A0A167XET0"/>
<keyword evidence="4" id="KW-1185">Reference proteome</keyword>
<keyword evidence="1" id="KW-0732">Signal</keyword>
<dbReference type="GO" id="GO:0031505">
    <property type="term" value="P:fungal-type cell wall organization"/>
    <property type="evidence" value="ECO:0007669"/>
    <property type="project" value="InterPro"/>
</dbReference>
<dbReference type="EMBL" id="CM002798">
    <property type="protein sequence ID" value="KZN92739.1"/>
    <property type="molecule type" value="Genomic_DNA"/>
</dbReference>
<evidence type="ECO:0000313" key="2">
    <source>
        <dbReference type="EMBL" id="KAJ5283622.1"/>
    </source>
</evidence>
<dbReference type="GO" id="GO:0009277">
    <property type="term" value="C:fungal-type cell wall"/>
    <property type="evidence" value="ECO:0007669"/>
    <property type="project" value="TreeGrafter"/>
</dbReference>
<dbReference type="InterPro" id="IPR038843">
    <property type="entry name" value="Sed1/Spi1"/>
</dbReference>
<name>A0A167XET0_PENCH</name>
<dbReference type="PANTHER" id="PTHR35523:SF1">
    <property type="entry name" value="CELL WALL PROTEIN SED1"/>
    <property type="match status" value="1"/>
</dbReference>
<dbReference type="OMA" id="CTITRPV"/>
<dbReference type="GO" id="GO:0005199">
    <property type="term" value="F:structural constituent of cell wall"/>
    <property type="evidence" value="ECO:0007669"/>
    <property type="project" value="InterPro"/>
</dbReference>
<dbReference type="PANTHER" id="PTHR35523">
    <property type="entry name" value="CELL WALL PROTEIN SED1"/>
    <property type="match status" value="1"/>
</dbReference>
<dbReference type="EMBL" id="JAPVEB010000001">
    <property type="protein sequence ID" value="KAJ5283622.1"/>
    <property type="molecule type" value="Genomic_DNA"/>
</dbReference>
<gene>
    <name evidence="3" type="ORF">EN45_029000</name>
    <name evidence="2" type="ORF">N7505_001602</name>
</gene>
<reference evidence="2 4" key="3">
    <citation type="journal article" date="2023" name="IMA Fungus">
        <title>Comparative genomic study of the Penicillium genus elucidates a diverse pangenome and 15 lateral gene transfer events.</title>
        <authorList>
            <person name="Petersen C."/>
            <person name="Sorensen T."/>
            <person name="Nielsen M.R."/>
            <person name="Sondergaard T.E."/>
            <person name="Sorensen J.L."/>
            <person name="Fitzpatrick D.A."/>
            <person name="Frisvad J.C."/>
            <person name="Nielsen K.L."/>
        </authorList>
    </citation>
    <scope>NUCLEOTIDE SEQUENCE [LARGE SCALE GENOMIC DNA]</scope>
    <source>
        <strain evidence="2 4">IBT 3361</strain>
    </source>
</reference>
<accession>A0A167XET0</accession>
<sequence>MRFSIAALTLGAAGAMAGVVTETVTEYTTYCPEATSVVHGSKTYSISTPGYITMSHGPYTVTRPLVTSTVTECNSCSSTPAVSTPVASSSVPLIPVVPSVATSTPLVPSAGSTGVPSAPSSAATPSQPAFNAGAINAATGAGAGLAAVFGAVALLL</sequence>
<feature type="chain" id="PRO_5007894359" evidence="1">
    <location>
        <begin position="18"/>
        <end position="156"/>
    </location>
</feature>
<proteinExistence type="predicted"/>
<reference evidence="3" key="1">
    <citation type="journal article" date="2014" name="Genome Announc.">
        <title>Complete sequencing and chromosome-scale genome assembly of the industrial progenitor strain P2niaD18 from the penicillin producer Penicillium chrysogenum.</title>
        <authorList>
            <person name="Specht T."/>
            <person name="Dahlmann T.A."/>
            <person name="Zadra I."/>
            <person name="Kurnsteiner H."/>
            <person name="Kuck U."/>
        </authorList>
    </citation>
    <scope>NUCLEOTIDE SEQUENCE [LARGE SCALE GENOMIC DNA]</scope>
    <source>
        <strain evidence="3">P2niaD18</strain>
    </source>
</reference>
<dbReference type="Proteomes" id="UP001220256">
    <property type="component" value="Unassembled WGS sequence"/>
</dbReference>
<evidence type="ECO:0000313" key="4">
    <source>
        <dbReference type="Proteomes" id="UP001220256"/>
    </source>
</evidence>
<dbReference type="Proteomes" id="UP000076449">
    <property type="component" value="Chromosome I"/>
</dbReference>
<reference evidence="2" key="2">
    <citation type="submission" date="2022-12" db="EMBL/GenBank/DDBJ databases">
        <authorList>
            <person name="Petersen C."/>
        </authorList>
    </citation>
    <scope>NUCLEOTIDE SEQUENCE</scope>
    <source>
        <strain evidence="2">IBT 3361</strain>
    </source>
</reference>